<evidence type="ECO:0000256" key="1">
    <source>
        <dbReference type="ARBA" id="ARBA00009228"/>
    </source>
</evidence>
<dbReference type="InterPro" id="IPR043504">
    <property type="entry name" value="Peptidase_S1_PA_chymotrypsin"/>
</dbReference>
<keyword evidence="2" id="KW-1015">Disulfide bond</keyword>
<dbReference type="Pfam" id="PF00089">
    <property type="entry name" value="Trypsin"/>
    <property type="match status" value="2"/>
</dbReference>
<dbReference type="AlphaFoldDB" id="A0A8C5RFI1"/>
<dbReference type="CDD" id="cd00190">
    <property type="entry name" value="Tryp_SPc"/>
    <property type="match status" value="1"/>
</dbReference>
<dbReference type="InterPro" id="IPR018114">
    <property type="entry name" value="TRYPSIN_HIS"/>
</dbReference>
<dbReference type="GO" id="GO:0006508">
    <property type="term" value="P:proteolysis"/>
    <property type="evidence" value="ECO:0007669"/>
    <property type="project" value="InterPro"/>
</dbReference>
<dbReference type="PANTHER" id="PTHR24271">
    <property type="entry name" value="KALLIKREIN-RELATED"/>
    <property type="match status" value="1"/>
</dbReference>
<dbReference type="SUPFAM" id="SSF50494">
    <property type="entry name" value="Trypsin-like serine proteases"/>
    <property type="match status" value="1"/>
</dbReference>
<reference evidence="4" key="1">
    <citation type="submission" date="2025-08" db="UniProtKB">
        <authorList>
            <consortium name="Ensembl"/>
        </authorList>
    </citation>
    <scope>IDENTIFICATION</scope>
</reference>
<proteinExistence type="inferred from homology"/>
<dbReference type="PROSITE" id="PS00134">
    <property type="entry name" value="TRYPSIN_HIS"/>
    <property type="match status" value="1"/>
</dbReference>
<dbReference type="PANTHER" id="PTHR24271:SF90">
    <property type="entry name" value="PEPTIDASE S1 DOMAIN-CONTAINING PROTEIN"/>
    <property type="match status" value="1"/>
</dbReference>
<feature type="domain" description="Peptidase S1" evidence="3">
    <location>
        <begin position="22"/>
        <end position="219"/>
    </location>
</feature>
<protein>
    <recommendedName>
        <fullName evidence="3">Peptidase S1 domain-containing protein</fullName>
    </recommendedName>
</protein>
<evidence type="ECO:0000259" key="3">
    <source>
        <dbReference type="PROSITE" id="PS50240"/>
    </source>
</evidence>
<name>A0A8C5RFI1_LATLA</name>
<keyword evidence="5" id="KW-1185">Reference proteome</keyword>
<organism evidence="4 5">
    <name type="scientific">Laticauda laticaudata</name>
    <name type="common">Blue-ringed sea krait</name>
    <name type="synonym">Blue-lipped sea krait</name>
    <dbReference type="NCBI Taxonomy" id="8630"/>
    <lineage>
        <taxon>Eukaryota</taxon>
        <taxon>Metazoa</taxon>
        <taxon>Chordata</taxon>
        <taxon>Craniata</taxon>
        <taxon>Vertebrata</taxon>
        <taxon>Euteleostomi</taxon>
        <taxon>Lepidosauria</taxon>
        <taxon>Squamata</taxon>
        <taxon>Bifurcata</taxon>
        <taxon>Unidentata</taxon>
        <taxon>Episquamata</taxon>
        <taxon>Toxicofera</taxon>
        <taxon>Serpentes</taxon>
        <taxon>Colubroidea</taxon>
        <taxon>Elapidae</taxon>
        <taxon>Laticaudinae</taxon>
        <taxon>Laticauda</taxon>
    </lineage>
</organism>
<dbReference type="GeneTree" id="ENSGT01030000234551"/>
<dbReference type="GO" id="GO:0004252">
    <property type="term" value="F:serine-type endopeptidase activity"/>
    <property type="evidence" value="ECO:0007669"/>
    <property type="project" value="InterPro"/>
</dbReference>
<dbReference type="Ensembl" id="ENSLLTT00000002711.1">
    <property type="protein sequence ID" value="ENSLLTP00000002603.1"/>
    <property type="gene ID" value="ENSLLTG00000001763.1"/>
</dbReference>
<dbReference type="InterPro" id="IPR001254">
    <property type="entry name" value="Trypsin_dom"/>
</dbReference>
<sequence>TGVLLLSRKKKDQTRGIIFHRIVGGCEVKPHSRPYMAALKVDGSFGCGRFLIAPQWVLSAGHCNGDISVILGAHNLNAVEETQQVFGVISYHKHPGYSLVAVHGRPSEKNPPCSVAGWGWIDATYFRTPKLFETNVAALSRRKCLRFDPELTDGMMCAGSRATLCDVSSVSDIIFGGDSGSALLCNGVAHGIVSYSFQIPPSIYTRVAFYLPWIEATMNEY</sequence>
<accession>A0A8C5RFI1</accession>
<dbReference type="Proteomes" id="UP000694406">
    <property type="component" value="Unplaced"/>
</dbReference>
<reference evidence="4" key="2">
    <citation type="submission" date="2025-09" db="UniProtKB">
        <authorList>
            <consortium name="Ensembl"/>
        </authorList>
    </citation>
    <scope>IDENTIFICATION</scope>
</reference>
<dbReference type="InterPro" id="IPR009003">
    <property type="entry name" value="Peptidase_S1_PA"/>
</dbReference>
<comment type="similarity">
    <text evidence="1">Belongs to the peptidase S1 family. Snake venom subfamily.</text>
</comment>
<dbReference type="Gene3D" id="2.40.10.10">
    <property type="entry name" value="Trypsin-like serine proteases"/>
    <property type="match status" value="2"/>
</dbReference>
<evidence type="ECO:0000256" key="2">
    <source>
        <dbReference type="ARBA" id="ARBA00023157"/>
    </source>
</evidence>
<evidence type="ECO:0000313" key="4">
    <source>
        <dbReference type="Ensembl" id="ENSLLTP00000002603.1"/>
    </source>
</evidence>
<evidence type="ECO:0000313" key="5">
    <source>
        <dbReference type="Proteomes" id="UP000694406"/>
    </source>
</evidence>
<dbReference type="PROSITE" id="PS50240">
    <property type="entry name" value="TRYPSIN_DOM"/>
    <property type="match status" value="1"/>
</dbReference>
<dbReference type="SMART" id="SM00020">
    <property type="entry name" value="Tryp_SPc"/>
    <property type="match status" value="1"/>
</dbReference>